<evidence type="ECO:0000256" key="9">
    <source>
        <dbReference type="ARBA" id="ARBA00023170"/>
    </source>
</evidence>
<dbReference type="GO" id="GO:0009881">
    <property type="term" value="F:photoreceptor activity"/>
    <property type="evidence" value="ECO:0007669"/>
    <property type="project" value="UniProtKB-KW"/>
</dbReference>
<dbReference type="PROSITE" id="PS50046">
    <property type="entry name" value="PHYTOCHROME_2"/>
    <property type="match status" value="1"/>
</dbReference>
<reference evidence="12 13" key="1">
    <citation type="submission" date="2018-07" db="EMBL/GenBank/DDBJ databases">
        <title>Pseudomonas laoshanensis sp. nov., isolated from soil.</title>
        <authorList>
            <person name="Sun J."/>
            <person name="Yu L."/>
            <person name="Wang M."/>
            <person name="Zhang C."/>
        </authorList>
    </citation>
    <scope>NUCLEOTIDE SEQUENCE [LARGE SCALE GENOMIC DNA]</scope>
    <source>
        <strain evidence="12 13">Y22</strain>
    </source>
</reference>
<dbReference type="InterPro" id="IPR005467">
    <property type="entry name" value="His_kinase_dom"/>
</dbReference>
<dbReference type="InterPro" id="IPR035965">
    <property type="entry name" value="PAS-like_dom_sf"/>
</dbReference>
<feature type="domain" description="Phytochrome chromophore attachment site" evidence="10">
    <location>
        <begin position="137"/>
        <end position="295"/>
    </location>
</feature>
<dbReference type="Pfam" id="PF00360">
    <property type="entry name" value="PHY"/>
    <property type="match status" value="1"/>
</dbReference>
<evidence type="ECO:0000256" key="6">
    <source>
        <dbReference type="ARBA" id="ARBA00022679"/>
    </source>
</evidence>
<comment type="catalytic activity">
    <reaction evidence="1">
        <text>ATP + protein L-histidine = ADP + protein N-phospho-L-histidine.</text>
        <dbReference type="EC" id="2.7.13.3"/>
    </reaction>
</comment>
<accession>A0A7V7GUX9</accession>
<dbReference type="GO" id="GO:0006355">
    <property type="term" value="P:regulation of DNA-templated transcription"/>
    <property type="evidence" value="ECO:0007669"/>
    <property type="project" value="InterPro"/>
</dbReference>
<evidence type="ECO:0000256" key="8">
    <source>
        <dbReference type="ARBA" id="ARBA00022991"/>
    </source>
</evidence>
<evidence type="ECO:0000256" key="7">
    <source>
        <dbReference type="ARBA" id="ARBA00022777"/>
    </source>
</evidence>
<dbReference type="InterPro" id="IPR001294">
    <property type="entry name" value="Phytochrome"/>
</dbReference>
<dbReference type="InterPro" id="IPR003661">
    <property type="entry name" value="HisK_dim/P_dom"/>
</dbReference>
<dbReference type="SUPFAM" id="SSF55785">
    <property type="entry name" value="PYP-like sensor domain (PAS domain)"/>
    <property type="match status" value="1"/>
</dbReference>
<dbReference type="InterPro" id="IPR016132">
    <property type="entry name" value="Phyto_chromo_attachment"/>
</dbReference>
<keyword evidence="4" id="KW-0600">Photoreceptor protein</keyword>
<keyword evidence="7" id="KW-0418">Kinase</keyword>
<dbReference type="InterPro" id="IPR003018">
    <property type="entry name" value="GAF"/>
</dbReference>
<evidence type="ECO:0000256" key="4">
    <source>
        <dbReference type="ARBA" id="ARBA00022543"/>
    </source>
</evidence>
<dbReference type="GO" id="GO:0009584">
    <property type="term" value="P:detection of visible light"/>
    <property type="evidence" value="ECO:0007669"/>
    <property type="project" value="InterPro"/>
</dbReference>
<dbReference type="PANTHER" id="PTHR42878">
    <property type="entry name" value="TWO-COMPONENT HISTIDINE KINASE"/>
    <property type="match status" value="1"/>
</dbReference>
<evidence type="ECO:0000256" key="3">
    <source>
        <dbReference type="ARBA" id="ARBA00012438"/>
    </source>
</evidence>
<name>A0A7V7GUX9_9GAMM</name>
<dbReference type="GO" id="GO:0030295">
    <property type="term" value="F:protein kinase activator activity"/>
    <property type="evidence" value="ECO:0007669"/>
    <property type="project" value="TreeGrafter"/>
</dbReference>
<organism evidence="12 13">
    <name type="scientific">Halopseudomonas laoshanensis</name>
    <dbReference type="NCBI Taxonomy" id="2268758"/>
    <lineage>
        <taxon>Bacteria</taxon>
        <taxon>Pseudomonadati</taxon>
        <taxon>Pseudomonadota</taxon>
        <taxon>Gammaproteobacteria</taxon>
        <taxon>Pseudomonadales</taxon>
        <taxon>Pseudomonadaceae</taxon>
        <taxon>Halopseudomonas</taxon>
    </lineage>
</organism>
<dbReference type="InterPro" id="IPR050351">
    <property type="entry name" value="BphY/WalK/GraS-like"/>
</dbReference>
<dbReference type="Gene3D" id="3.30.565.10">
    <property type="entry name" value="Histidine kinase-like ATPase, C-terminal domain"/>
    <property type="match status" value="1"/>
</dbReference>
<dbReference type="CDD" id="cd00082">
    <property type="entry name" value="HisKA"/>
    <property type="match status" value="1"/>
</dbReference>
<dbReference type="SUPFAM" id="SSF55874">
    <property type="entry name" value="ATPase domain of HSP90 chaperone/DNA topoisomerase II/histidine kinase"/>
    <property type="match status" value="1"/>
</dbReference>
<dbReference type="GO" id="GO:0007234">
    <property type="term" value="P:osmosensory signaling via phosphorelay pathway"/>
    <property type="evidence" value="ECO:0007669"/>
    <property type="project" value="TreeGrafter"/>
</dbReference>
<keyword evidence="13" id="KW-1185">Reference proteome</keyword>
<evidence type="ECO:0000259" key="10">
    <source>
        <dbReference type="PROSITE" id="PS50046"/>
    </source>
</evidence>
<keyword evidence="8" id="KW-0157">Chromophore</keyword>
<evidence type="ECO:0000256" key="2">
    <source>
        <dbReference type="ARBA" id="ARBA00006402"/>
    </source>
</evidence>
<sequence length="718" mass="79578">MSEAVTLANCEDEPIHLPGAIQPHGAMLAFNQDGTVVAYSENFSQLLGFEVFENVKLRAVEAGSTVMELLSEGLAANGVWANSAETQLNGQTFDVVGHIHDNVVYLEFEPRPPVSASFSTFAQYAQRIITQVQMCNDVDTLLASVTEEIRRMTGYDRVMAYRFRPDQSGEVVAEARREDLISYLGQRYPASDIPAQARRLYIQNPIRLIADVAYTSAAIFPARNPANGSPFDLSFSTLRSVSPIHCEYLSNMGVQASMSVSLVVKGKLWGLFACHHMSPKTLPHPVRMSFQVCSHVCSAMVERLEATRMNDIQHKAERRLAELVRQVREADDMLAALAKPELNIAELMPCDGAAAVLGGRILSMHGDFGEIALELIAELQKNENQDMYYSEKWQHHAGDVASQRYCGVLAVRFHRDEGGWMLWFRMEEVHKVQWAGKPEKIVAQGPSGARLTPRGSFEAWEEVVRGRSAPWTEQDFSVAEKLRLELLELCLNRAAEIDRMRQRLIATLGHDLRNPLQSISMAAALLKSSDVRSVELREHITYSSSRMERLISQILEMSRLQAGSDIVVNCVPTDISQLVQAIVDETLLAYPDLLLDIEIQPGLQANVDPDRYAQVAVNLLSNARHHKTPASPVNIVLTEQQGEVRLTIRNAATPLSEAQLATLFVPFKQQTSSPERNKGGLGIGLYICSAIARAHGSRIDVQQAEGVISFSVGIPVRS</sequence>
<dbReference type="Pfam" id="PF08446">
    <property type="entry name" value="PAS_2"/>
    <property type="match status" value="1"/>
</dbReference>
<keyword evidence="6" id="KW-0808">Transferase</keyword>
<dbReference type="Gene3D" id="3.30.450.20">
    <property type="entry name" value="PAS domain"/>
    <property type="match status" value="1"/>
</dbReference>
<proteinExistence type="inferred from homology"/>
<protein>
    <recommendedName>
        <fullName evidence="3">histidine kinase</fullName>
        <ecNumber evidence="3">2.7.13.3</ecNumber>
    </recommendedName>
</protein>
<dbReference type="SUPFAM" id="SSF55781">
    <property type="entry name" value="GAF domain-like"/>
    <property type="match status" value="2"/>
</dbReference>
<dbReference type="Gene3D" id="3.30.450.40">
    <property type="match status" value="1"/>
</dbReference>
<feature type="domain" description="Histidine kinase" evidence="11">
    <location>
        <begin position="507"/>
        <end position="718"/>
    </location>
</feature>
<dbReference type="Proteomes" id="UP000463138">
    <property type="component" value="Unassembled WGS sequence"/>
</dbReference>
<dbReference type="GO" id="GO:0000155">
    <property type="term" value="F:phosphorelay sensor kinase activity"/>
    <property type="evidence" value="ECO:0007669"/>
    <property type="project" value="InterPro"/>
</dbReference>
<evidence type="ECO:0000313" key="12">
    <source>
        <dbReference type="EMBL" id="KAA0695308.1"/>
    </source>
</evidence>
<evidence type="ECO:0000256" key="5">
    <source>
        <dbReference type="ARBA" id="ARBA00022606"/>
    </source>
</evidence>
<evidence type="ECO:0000313" key="13">
    <source>
        <dbReference type="Proteomes" id="UP000463138"/>
    </source>
</evidence>
<dbReference type="Pfam" id="PF00512">
    <property type="entry name" value="HisKA"/>
    <property type="match status" value="1"/>
</dbReference>
<keyword evidence="9" id="KW-0675">Receptor</keyword>
<dbReference type="GO" id="GO:0000156">
    <property type="term" value="F:phosphorelay response regulator activity"/>
    <property type="evidence" value="ECO:0007669"/>
    <property type="project" value="TreeGrafter"/>
</dbReference>
<comment type="caution">
    <text evidence="12">The sequence shown here is derived from an EMBL/GenBank/DDBJ whole genome shotgun (WGS) entry which is preliminary data.</text>
</comment>
<dbReference type="SMART" id="SM00065">
    <property type="entry name" value="GAF"/>
    <property type="match status" value="1"/>
</dbReference>
<dbReference type="PRINTS" id="PR01033">
    <property type="entry name" value="PHYTOCHROME"/>
</dbReference>
<dbReference type="Pfam" id="PF01590">
    <property type="entry name" value="GAF"/>
    <property type="match status" value="1"/>
</dbReference>
<dbReference type="PROSITE" id="PS50109">
    <property type="entry name" value="HIS_KIN"/>
    <property type="match status" value="1"/>
</dbReference>
<dbReference type="SUPFAM" id="SSF47384">
    <property type="entry name" value="Homodimeric domain of signal transducing histidine kinase"/>
    <property type="match status" value="1"/>
</dbReference>
<evidence type="ECO:0000256" key="1">
    <source>
        <dbReference type="ARBA" id="ARBA00000085"/>
    </source>
</evidence>
<keyword evidence="5" id="KW-0716">Sensory transduction</keyword>
<dbReference type="SMART" id="SM00388">
    <property type="entry name" value="HisKA"/>
    <property type="match status" value="1"/>
</dbReference>
<dbReference type="InterPro" id="IPR013515">
    <property type="entry name" value="Phytochrome_cen-reg"/>
</dbReference>
<dbReference type="InterPro" id="IPR036097">
    <property type="entry name" value="HisK_dim/P_sf"/>
</dbReference>
<evidence type="ECO:0000259" key="11">
    <source>
        <dbReference type="PROSITE" id="PS50109"/>
    </source>
</evidence>
<dbReference type="InterPro" id="IPR029016">
    <property type="entry name" value="GAF-like_dom_sf"/>
</dbReference>
<dbReference type="InterPro" id="IPR043150">
    <property type="entry name" value="Phytochrome_PHY_sf"/>
</dbReference>
<dbReference type="Gene3D" id="1.10.287.130">
    <property type="match status" value="1"/>
</dbReference>
<dbReference type="InterPro" id="IPR003594">
    <property type="entry name" value="HATPase_dom"/>
</dbReference>
<gene>
    <name evidence="12" type="ORF">DT594_06955</name>
</gene>
<dbReference type="Pfam" id="PF02518">
    <property type="entry name" value="HATPase_c"/>
    <property type="match status" value="1"/>
</dbReference>
<dbReference type="InterPro" id="IPR036890">
    <property type="entry name" value="HATPase_C_sf"/>
</dbReference>
<dbReference type="PANTHER" id="PTHR42878:SF15">
    <property type="entry name" value="BACTERIOPHYTOCHROME"/>
    <property type="match status" value="1"/>
</dbReference>
<dbReference type="InterPro" id="IPR013654">
    <property type="entry name" value="PAS_2"/>
</dbReference>
<dbReference type="OrthoDB" id="9808408at2"/>
<dbReference type="EC" id="2.7.13.3" evidence="3"/>
<dbReference type="EMBL" id="QOVF01000002">
    <property type="protein sequence ID" value="KAA0695308.1"/>
    <property type="molecule type" value="Genomic_DNA"/>
</dbReference>
<dbReference type="AlphaFoldDB" id="A0A7V7GUX9"/>
<dbReference type="Gene3D" id="3.30.450.270">
    <property type="match status" value="1"/>
</dbReference>
<comment type="similarity">
    <text evidence="2">In the N-terminal section; belongs to the phytochrome family.</text>
</comment>
<dbReference type="SMART" id="SM00387">
    <property type="entry name" value="HATPase_c"/>
    <property type="match status" value="1"/>
</dbReference>